<proteinExistence type="predicted"/>
<protein>
    <submittedName>
        <fullName evidence="1">Uncharacterized protein</fullName>
    </submittedName>
</protein>
<evidence type="ECO:0000313" key="1">
    <source>
        <dbReference type="EnsemblMetazoa" id="Aqu2.1.03875_001"/>
    </source>
</evidence>
<dbReference type="EnsemblMetazoa" id="Aqu2.1.03875_001">
    <property type="protein sequence ID" value="Aqu2.1.03875_001"/>
    <property type="gene ID" value="Aqu2.1.03875"/>
</dbReference>
<sequence length="195" mass="22019">MSIVLISGGCLLILEGVLKYLRYKGKSYTKDDVLKSCKDRLLTVKEKLKKRRSSLLINASSSPPGISSKGYMPFREPLIDSEQYIPSESQRNIENSRSIEFVENVKEKHVITSSVVSLTNSLGYNRLTYVTVKAGLHKNGLPFVHLRCDRKCCRNKWGCTSKRQDRLAIYPDALTHSVICLYSTSGRNARPCVIM</sequence>
<dbReference type="AlphaFoldDB" id="A0A1X7SP44"/>
<dbReference type="OrthoDB" id="5989148at2759"/>
<organism evidence="1">
    <name type="scientific">Amphimedon queenslandica</name>
    <name type="common">Sponge</name>
    <dbReference type="NCBI Taxonomy" id="400682"/>
    <lineage>
        <taxon>Eukaryota</taxon>
        <taxon>Metazoa</taxon>
        <taxon>Porifera</taxon>
        <taxon>Demospongiae</taxon>
        <taxon>Heteroscleromorpha</taxon>
        <taxon>Haplosclerida</taxon>
        <taxon>Niphatidae</taxon>
        <taxon>Amphimedon</taxon>
    </lineage>
</organism>
<reference evidence="1" key="1">
    <citation type="submission" date="2017-05" db="UniProtKB">
        <authorList>
            <consortium name="EnsemblMetazoa"/>
        </authorList>
    </citation>
    <scope>IDENTIFICATION</scope>
</reference>
<name>A0A1X7SP44_AMPQE</name>
<dbReference type="InParanoid" id="A0A1X7SP44"/>
<accession>A0A1X7SP44</accession>